<dbReference type="EMBL" id="CP000442">
    <property type="protein sequence ID" value="ABI91574.1"/>
    <property type="molecule type" value="Genomic_DNA"/>
</dbReference>
<evidence type="ECO:0000256" key="3">
    <source>
        <dbReference type="ARBA" id="ARBA00023163"/>
    </source>
</evidence>
<evidence type="ECO:0000313" key="6">
    <source>
        <dbReference type="Proteomes" id="UP000000662"/>
    </source>
</evidence>
<evidence type="ECO:0000256" key="2">
    <source>
        <dbReference type="ARBA" id="ARBA00023125"/>
    </source>
</evidence>
<dbReference type="DNASU" id="4314934"/>
<keyword evidence="1" id="KW-0805">Transcription regulation</keyword>
<dbReference type="Gene3D" id="1.10.10.60">
    <property type="entry name" value="Homeodomain-like"/>
    <property type="match status" value="1"/>
</dbReference>
<dbReference type="PROSITE" id="PS01124">
    <property type="entry name" value="HTH_ARAC_FAMILY_2"/>
    <property type="match status" value="1"/>
</dbReference>
<dbReference type="Proteomes" id="UP000000662">
    <property type="component" value="Chromosome 3"/>
</dbReference>
<name>Q0B2P9_BURCM</name>
<dbReference type="GO" id="GO:0005829">
    <property type="term" value="C:cytosol"/>
    <property type="evidence" value="ECO:0007669"/>
    <property type="project" value="TreeGrafter"/>
</dbReference>
<keyword evidence="3" id="KW-0804">Transcription</keyword>
<dbReference type="GO" id="GO:0000976">
    <property type="term" value="F:transcription cis-regulatory region binding"/>
    <property type="evidence" value="ECO:0007669"/>
    <property type="project" value="TreeGrafter"/>
</dbReference>
<dbReference type="PRINTS" id="PR00032">
    <property type="entry name" value="HTHARAC"/>
</dbReference>
<dbReference type="InterPro" id="IPR018060">
    <property type="entry name" value="HTH_AraC"/>
</dbReference>
<evidence type="ECO:0000313" key="5">
    <source>
        <dbReference type="EMBL" id="ABI91574.1"/>
    </source>
</evidence>
<evidence type="ECO:0000256" key="1">
    <source>
        <dbReference type="ARBA" id="ARBA00023015"/>
    </source>
</evidence>
<sequence length="342" mass="38746">MSLTMNDAQDKGTTSISLVREAILVATQRNLDVSAVLQHAGIAAELLNAPRARVPALAFSRLWAALADLMDDEFFGLDSHPLRRGSYALMCHAVLHSDNLEHALRRMLKFLRAVLDDIHGELRCEGEHAVIVLHDDGRTRRLFAYGTWFILVHGFACWLARRRIPLIEMRFRASAPSDDSDYRMRFCEDVTFSADETLIRFDRSFLDLKLSGTEESLRAFLENAPANILVKYRNESSTTAQVRRRLRNQAPDDWPDLDALSRLLNLSAATLQRRLLAEGTNYRQLKDELRRDIAIELFSSTSLTVAEVAARTGFQEASAFHRAFRKWTGASPGMYRHGKTNA</sequence>
<dbReference type="Pfam" id="PF12833">
    <property type="entry name" value="HTH_18"/>
    <property type="match status" value="1"/>
</dbReference>
<dbReference type="InterPro" id="IPR020449">
    <property type="entry name" value="Tscrpt_reg_AraC-type_HTH"/>
</dbReference>
<feature type="domain" description="HTH araC/xylS-type" evidence="4">
    <location>
        <begin position="240"/>
        <end position="338"/>
    </location>
</feature>
<keyword evidence="2" id="KW-0238">DNA-binding</keyword>
<dbReference type="SMART" id="SM00342">
    <property type="entry name" value="HTH_ARAC"/>
    <property type="match status" value="1"/>
</dbReference>
<dbReference type="PANTHER" id="PTHR47894:SF1">
    <property type="entry name" value="HTH-TYPE TRANSCRIPTIONAL REGULATOR VQSM"/>
    <property type="match status" value="1"/>
</dbReference>
<keyword evidence="6" id="KW-1185">Reference proteome</keyword>
<accession>Q0B2P9</accession>
<proteinExistence type="predicted"/>
<dbReference type="AlphaFoldDB" id="Q0B2P9"/>
<protein>
    <submittedName>
        <fullName evidence="5">Transcriptional regulator, AraC family</fullName>
    </submittedName>
</protein>
<dbReference type="InterPro" id="IPR032687">
    <property type="entry name" value="AraC-type_N"/>
</dbReference>
<evidence type="ECO:0000259" key="4">
    <source>
        <dbReference type="PROSITE" id="PS01124"/>
    </source>
</evidence>
<organism evidence="5 6">
    <name type="scientific">Burkholderia ambifaria (strain ATCC BAA-244 / DSM 16087 / CCUG 44356 / LMG 19182 / AMMD)</name>
    <name type="common">Burkholderia cepacia (strain AMMD)</name>
    <dbReference type="NCBI Taxonomy" id="339670"/>
    <lineage>
        <taxon>Bacteria</taxon>
        <taxon>Pseudomonadati</taxon>
        <taxon>Pseudomonadota</taxon>
        <taxon>Betaproteobacteria</taxon>
        <taxon>Burkholderiales</taxon>
        <taxon>Burkholderiaceae</taxon>
        <taxon>Burkholderia</taxon>
        <taxon>Burkholderia cepacia complex</taxon>
    </lineage>
</organism>
<dbReference type="GO" id="GO:0003700">
    <property type="term" value="F:DNA-binding transcription factor activity"/>
    <property type="evidence" value="ECO:0007669"/>
    <property type="project" value="InterPro"/>
</dbReference>
<dbReference type="PANTHER" id="PTHR47894">
    <property type="entry name" value="HTH-TYPE TRANSCRIPTIONAL REGULATOR GADX"/>
    <property type="match status" value="1"/>
</dbReference>
<gene>
    <name evidence="5" type="ordered locus">Bamb_6030</name>
</gene>
<dbReference type="SUPFAM" id="SSF46689">
    <property type="entry name" value="Homeodomain-like"/>
    <property type="match status" value="1"/>
</dbReference>
<reference evidence="5" key="1">
    <citation type="submission" date="2006-08" db="EMBL/GenBank/DDBJ databases">
        <title>Complete sequence of Chromosome 3 of Burkholderia cepacia AMMD.</title>
        <authorList>
            <consortium name="US DOE Joint Genome Institute"/>
            <person name="Copeland A."/>
            <person name="Lucas S."/>
            <person name="Lapidus A."/>
            <person name="Barry K."/>
            <person name="Detter J.C."/>
            <person name="Glavina del Rio T."/>
            <person name="Hammon N."/>
            <person name="Israni S."/>
            <person name="Pitluck S."/>
            <person name="Bruce D."/>
            <person name="Chain P."/>
            <person name="Malfatti S."/>
            <person name="Shin M."/>
            <person name="Vergez L."/>
            <person name="Schmutz J."/>
            <person name="Larimer F."/>
            <person name="Land M."/>
            <person name="Hauser L."/>
            <person name="Kyrpides N."/>
            <person name="Kim E."/>
            <person name="Parke J."/>
            <person name="Coenye T."/>
            <person name="Konstantinidis K."/>
            <person name="Ramette A."/>
            <person name="Tiedje J."/>
            <person name="Richardson P."/>
        </authorList>
    </citation>
    <scope>NUCLEOTIDE SEQUENCE</scope>
    <source>
        <strain evidence="5">AMMD</strain>
    </source>
</reference>
<dbReference type="Pfam" id="PF12625">
    <property type="entry name" value="Arabinose_bd"/>
    <property type="match status" value="1"/>
</dbReference>
<dbReference type="eggNOG" id="COG2207">
    <property type="taxonomic scope" value="Bacteria"/>
</dbReference>
<dbReference type="InterPro" id="IPR009057">
    <property type="entry name" value="Homeodomain-like_sf"/>
</dbReference>
<dbReference type="KEGG" id="bam:Bamb_6030"/>